<protein>
    <recommendedName>
        <fullName evidence="3">DUF1795 domain-containing protein</fullName>
    </recommendedName>
</protein>
<feature type="chain" id="PRO_5027686841" description="DUF1795 domain-containing protein" evidence="1">
    <location>
        <begin position="22"/>
        <end position="213"/>
    </location>
</feature>
<evidence type="ECO:0008006" key="3">
    <source>
        <dbReference type="Google" id="ProtNLM"/>
    </source>
</evidence>
<evidence type="ECO:0000256" key="1">
    <source>
        <dbReference type="SAM" id="SignalP"/>
    </source>
</evidence>
<evidence type="ECO:0000313" key="2">
    <source>
        <dbReference type="EMBL" id="CAA6801090.1"/>
    </source>
</evidence>
<dbReference type="PROSITE" id="PS51257">
    <property type="entry name" value="PROKAR_LIPOPROTEIN"/>
    <property type="match status" value="1"/>
</dbReference>
<dbReference type="AlphaFoldDB" id="A0A6S6RVW2"/>
<feature type="signal peptide" evidence="1">
    <location>
        <begin position="1"/>
        <end position="21"/>
    </location>
</feature>
<sequence>MKQVLLMLIFASILLSCNSEPIDSIPNINESTRTKVNTNKKEAGSTSITAPVKTIPPFYSPKGSFSVVFPDTPKEHEHTTTSEIGKIELTQYIYGKDDTDAWVASFSDYPKKMIQLGNKEQLLKGIKSRILEDLRATVLFEEKIKLEDKYDGLSFVAKAKKKNLNITYKIFLVKNRVYQLSMYSSVGPIQAQDSIAFFGSFELIPKEYSEASN</sequence>
<gene>
    <name evidence="2" type="ORF">HELGO_WM30802</name>
</gene>
<keyword evidence="1" id="KW-0732">Signal</keyword>
<organism evidence="2">
    <name type="scientific">uncultured Aureispira sp</name>
    <dbReference type="NCBI Taxonomy" id="1331704"/>
    <lineage>
        <taxon>Bacteria</taxon>
        <taxon>Pseudomonadati</taxon>
        <taxon>Bacteroidota</taxon>
        <taxon>Saprospiria</taxon>
        <taxon>Saprospirales</taxon>
        <taxon>Saprospiraceae</taxon>
        <taxon>Aureispira</taxon>
        <taxon>environmental samples</taxon>
    </lineage>
</organism>
<name>A0A6S6RVW2_9BACT</name>
<accession>A0A6S6RVW2</accession>
<reference evidence="2" key="1">
    <citation type="submission" date="2020-01" db="EMBL/GenBank/DDBJ databases">
        <authorList>
            <person name="Meier V. D."/>
            <person name="Meier V D."/>
        </authorList>
    </citation>
    <scope>NUCLEOTIDE SEQUENCE</scope>
    <source>
        <strain evidence="2">HLG_WM_MAG_10</strain>
    </source>
</reference>
<dbReference type="EMBL" id="CACVAQ010000060">
    <property type="protein sequence ID" value="CAA6801090.1"/>
    <property type="molecule type" value="Genomic_DNA"/>
</dbReference>
<proteinExistence type="predicted"/>